<reference evidence="6 7" key="2">
    <citation type="submission" date="2018-10" db="EMBL/GenBank/DDBJ databases">
        <authorList>
            <consortium name="Pathogen Informatics"/>
        </authorList>
    </citation>
    <scope>NUCLEOTIDE SEQUENCE [LARGE SCALE GENOMIC DNA]</scope>
</reference>
<dbReference type="PANTHER" id="PTHR13258">
    <property type="entry name" value="SYNDETIN"/>
    <property type="match status" value="1"/>
</dbReference>
<dbReference type="GO" id="GO:0032456">
    <property type="term" value="P:endocytic recycling"/>
    <property type="evidence" value="ECO:0007669"/>
    <property type="project" value="InterPro"/>
</dbReference>
<dbReference type="Pfam" id="PF10474">
    <property type="entry name" value="Syndetin_C"/>
    <property type="match status" value="1"/>
</dbReference>
<accession>A0A0N4V220</accession>
<evidence type="ECO:0000256" key="1">
    <source>
        <dbReference type="ARBA" id="ARBA00022448"/>
    </source>
</evidence>
<dbReference type="GO" id="GO:0005829">
    <property type="term" value="C:cytosol"/>
    <property type="evidence" value="ECO:0007669"/>
    <property type="project" value="GOC"/>
</dbReference>
<dbReference type="InterPro" id="IPR019515">
    <property type="entry name" value="VPS54_N"/>
</dbReference>
<protein>
    <submittedName>
        <fullName evidence="8">Syndetin</fullName>
    </submittedName>
</protein>
<dbReference type="GO" id="GO:0042147">
    <property type="term" value="P:retrograde transport, endosome to Golgi"/>
    <property type="evidence" value="ECO:0007669"/>
    <property type="project" value="InterPro"/>
</dbReference>
<evidence type="ECO:0000313" key="7">
    <source>
        <dbReference type="Proteomes" id="UP000274131"/>
    </source>
</evidence>
<dbReference type="GO" id="GO:0000149">
    <property type="term" value="F:SNARE binding"/>
    <property type="evidence" value="ECO:0007669"/>
    <property type="project" value="TreeGrafter"/>
</dbReference>
<dbReference type="WBParaSite" id="EVEC_0000402701-mRNA-1">
    <property type="protein sequence ID" value="EVEC_0000402701-mRNA-1"/>
    <property type="gene ID" value="EVEC_0000402701"/>
</dbReference>
<dbReference type="STRING" id="51028.A0A0N4V220"/>
<evidence type="ECO:0000259" key="4">
    <source>
        <dbReference type="Pfam" id="PF10474"/>
    </source>
</evidence>
<keyword evidence="7" id="KW-1185">Reference proteome</keyword>
<dbReference type="AlphaFoldDB" id="A0A0N4V220"/>
<evidence type="ECO:0000313" key="6">
    <source>
        <dbReference type="EMBL" id="VDD88592.1"/>
    </source>
</evidence>
<gene>
    <name evidence="6" type="ORF">EVEC_LOCUS3735</name>
</gene>
<keyword evidence="3" id="KW-0175">Coiled coil</keyword>
<proteinExistence type="predicted"/>
<dbReference type="InterPro" id="IPR019514">
    <property type="entry name" value="Syndetin_C"/>
</dbReference>
<dbReference type="GO" id="GO:1990745">
    <property type="term" value="C:EARP complex"/>
    <property type="evidence" value="ECO:0007669"/>
    <property type="project" value="InterPro"/>
</dbReference>
<evidence type="ECO:0000256" key="2">
    <source>
        <dbReference type="ARBA" id="ARBA00022927"/>
    </source>
</evidence>
<dbReference type="PANTHER" id="PTHR13258:SF0">
    <property type="entry name" value="SYNDETIN"/>
    <property type="match status" value="1"/>
</dbReference>
<feature type="domain" description="Syndetin C-terminal" evidence="4">
    <location>
        <begin position="676"/>
        <end position="840"/>
    </location>
</feature>
<dbReference type="EMBL" id="UXUI01007669">
    <property type="protein sequence ID" value="VDD88592.1"/>
    <property type="molecule type" value="Genomic_DNA"/>
</dbReference>
<dbReference type="InterPro" id="IPR040047">
    <property type="entry name" value="VPS50"/>
</dbReference>
<dbReference type="OrthoDB" id="10263345at2759"/>
<dbReference type="GO" id="GO:0015031">
    <property type="term" value="P:protein transport"/>
    <property type="evidence" value="ECO:0007669"/>
    <property type="project" value="UniProtKB-KW"/>
</dbReference>
<evidence type="ECO:0000259" key="5">
    <source>
        <dbReference type="Pfam" id="PF10475"/>
    </source>
</evidence>
<keyword evidence="1" id="KW-0813">Transport</keyword>
<keyword evidence="2" id="KW-0653">Protein transport</keyword>
<evidence type="ECO:0000313" key="8">
    <source>
        <dbReference type="WBParaSite" id="EVEC_0000402701-mRNA-1"/>
    </source>
</evidence>
<name>A0A0N4V220_ENTVE</name>
<feature type="domain" description="Vacuolar protein sorting-associated protein 54 N-terminal" evidence="5">
    <location>
        <begin position="55"/>
        <end position="343"/>
    </location>
</feature>
<organism evidence="8">
    <name type="scientific">Enterobius vermicularis</name>
    <name type="common">Human pinworm</name>
    <dbReference type="NCBI Taxonomy" id="51028"/>
    <lineage>
        <taxon>Eukaryota</taxon>
        <taxon>Metazoa</taxon>
        <taxon>Ecdysozoa</taxon>
        <taxon>Nematoda</taxon>
        <taxon>Chromadorea</taxon>
        <taxon>Rhabditida</taxon>
        <taxon>Spirurina</taxon>
        <taxon>Oxyuridomorpha</taxon>
        <taxon>Oxyuroidea</taxon>
        <taxon>Oxyuridae</taxon>
        <taxon>Enterobius</taxon>
    </lineage>
</organism>
<sequence length="842" mass="96523">MMREIVDNVQRRICYLFYLETTRDLLLCLNRINYSFMKNRCQPVSDPSEETELFEAIDAAYYIEEDFDSVEYELKKLVETNSLPEALTAEVTVLKKQLQVVSKRISAKIMENSPSYSAQLQDVDEIQAELSGVVSTVSSIRGNLHIAKDECSKSLEIIANHRNRKYLKRLKSSLETVKTLYEIEFQLKDLIQEGNFPEAITLCRETQKAAASCCQFLCIRELSQKLQTTMDDFVLHLNASLASLTVIFDPDKYAPVYRAYKMLGKVEEAADEIVRCCHETLESSSRRVIAERVLSRAVHTDVDSMSYEQLCESVEAEQMLDCVRELGFVLCKILFTYHAILRYHIDDDERLDCTETKDENANIVRVKLTNSLYIVFKTASQKFNTLLCCHDLSVLKFDHFLDIVEMSNRYFKFLTFKHFGRIYFGNACGEVAISLEKQTHLYFGRYHRERMEELKMFLENEAFALCPVPVQFTLFDLQEFFFLKESTECFDDGVGSTEVEAGLGEQLDYQIIPPELPNPFASEPRSAGSKVIFMTPQRNLEYANPPSPSKSVANKEDVKKVYSDDVSSSFCSRTSNVCYIPAFQLLSVYGKVVTKFGTMHTFFAAEETSGDFQFCSQNLIMTLKYAKENVICDGDAEFDDNVCRILPCCFPSVVQLHESQQLYALSERIVGAESLYSQLTAMVSSTKWDVNELQTQHSAYVDFLIEEMRHFSGALSELCESTPLSREILHVIWDCVIYRAFRAVVQGYCESGKKCSSEGRALMQLDLQQMTSKIEQLTELRPVPHKAYVENYIKAYYLPESSLEQWILQHSEYSAHQMVSLLNVASHVSKRARTRIISLITE</sequence>
<reference evidence="8" key="1">
    <citation type="submission" date="2017-02" db="UniProtKB">
        <authorList>
            <consortium name="WormBaseParasite"/>
        </authorList>
    </citation>
    <scope>IDENTIFICATION</scope>
</reference>
<dbReference type="Proteomes" id="UP000274131">
    <property type="component" value="Unassembled WGS sequence"/>
</dbReference>
<evidence type="ECO:0000256" key="3">
    <source>
        <dbReference type="ARBA" id="ARBA00023054"/>
    </source>
</evidence>
<dbReference type="Pfam" id="PF10475">
    <property type="entry name" value="Vps54_N"/>
    <property type="match status" value="1"/>
</dbReference>